<accession>A0A899FZD2</accession>
<dbReference type="Proteomes" id="UP000663699">
    <property type="component" value="Chromosome 6"/>
</dbReference>
<proteinExistence type="inferred from homology"/>
<feature type="transmembrane region" description="Helical" evidence="9">
    <location>
        <begin position="38"/>
        <end position="57"/>
    </location>
</feature>
<evidence type="ECO:0000256" key="4">
    <source>
        <dbReference type="ARBA" id="ARBA00022692"/>
    </source>
</evidence>
<evidence type="ECO:0000256" key="6">
    <source>
        <dbReference type="ARBA" id="ARBA00022989"/>
    </source>
</evidence>
<keyword evidence="4 9" id="KW-0812">Transmembrane</keyword>
<comment type="subcellular location">
    <subcellularLocation>
        <location evidence="1">Endoplasmic reticulum membrane</location>
        <topology evidence="1">Multi-pass membrane protein</topology>
    </subcellularLocation>
</comment>
<dbReference type="GO" id="GO:0006465">
    <property type="term" value="P:signal peptide processing"/>
    <property type="evidence" value="ECO:0007669"/>
    <property type="project" value="InterPro"/>
</dbReference>
<protein>
    <recommendedName>
        <fullName evidence="3">Signal peptidase complex subunit 1</fullName>
    </recommendedName>
</protein>
<dbReference type="OrthoDB" id="263893at2759"/>
<evidence type="ECO:0000256" key="8">
    <source>
        <dbReference type="ARBA" id="ARBA00045204"/>
    </source>
</evidence>
<evidence type="ECO:0000313" key="10">
    <source>
        <dbReference type="EMBL" id="QSL65352.1"/>
    </source>
</evidence>
<dbReference type="Pfam" id="PF06645">
    <property type="entry name" value="SPC12"/>
    <property type="match status" value="1"/>
</dbReference>
<comment type="similarity">
    <text evidence="2">Belongs to the SPCS1 family.</text>
</comment>
<dbReference type="EMBL" id="CP054537">
    <property type="protein sequence ID" value="QSL65352.1"/>
    <property type="molecule type" value="Genomic_DNA"/>
</dbReference>
<dbReference type="InterPro" id="IPR009542">
    <property type="entry name" value="Spc1/SPCS1"/>
</dbReference>
<comment type="function">
    <text evidence="8">Component of the signal peptidase complex (SPC) which catalyzes the cleavage of N-terminal signal sequences from nascent proteins as they are translocated into the lumen of the endoplasmic reticulum. Dispensable for SPC enzymatic activity.</text>
</comment>
<dbReference type="GO" id="GO:0005787">
    <property type="term" value="C:signal peptidase complex"/>
    <property type="evidence" value="ECO:0007669"/>
    <property type="project" value="InterPro"/>
</dbReference>
<evidence type="ECO:0000256" key="7">
    <source>
        <dbReference type="ARBA" id="ARBA00023136"/>
    </source>
</evidence>
<name>A0A899FZD2_9ASCO</name>
<dbReference type="AlphaFoldDB" id="A0A899FZD2"/>
<evidence type="ECO:0000256" key="3">
    <source>
        <dbReference type="ARBA" id="ARBA00017059"/>
    </source>
</evidence>
<evidence type="ECO:0000256" key="5">
    <source>
        <dbReference type="ARBA" id="ARBA00022824"/>
    </source>
</evidence>
<keyword evidence="5" id="KW-0256">Endoplasmic reticulum</keyword>
<organism evidence="10 11">
    <name type="scientific">Pneumocystis wakefieldiae</name>
    <dbReference type="NCBI Taxonomy" id="38082"/>
    <lineage>
        <taxon>Eukaryota</taxon>
        <taxon>Fungi</taxon>
        <taxon>Dikarya</taxon>
        <taxon>Ascomycota</taxon>
        <taxon>Taphrinomycotina</taxon>
        <taxon>Pneumocystomycetes</taxon>
        <taxon>Pneumocystaceae</taxon>
        <taxon>Pneumocystis</taxon>
    </lineage>
</organism>
<reference evidence="10" key="1">
    <citation type="submission" date="2020-06" db="EMBL/GenBank/DDBJ databases">
        <title>Genomes of multiple members of Pneumocystis genus reveal paths to human pathogen Pneumocystis jirovecii.</title>
        <authorList>
            <person name="Cisse O.H."/>
            <person name="Ma L."/>
            <person name="Dekker J."/>
            <person name="Khil P."/>
            <person name="Jo J."/>
            <person name="Brenchley J."/>
            <person name="Blair R."/>
            <person name="Pahar B."/>
            <person name="Chabe M."/>
            <person name="Van Rompay K.A."/>
            <person name="Keesler R."/>
            <person name="Sukura A."/>
            <person name="Hirsch V."/>
            <person name="Kutty G."/>
            <person name="Liu Y."/>
            <person name="Peng L."/>
            <person name="Chen J."/>
            <person name="Song J."/>
            <person name="Weissenbacher-Lang C."/>
            <person name="Xu J."/>
            <person name="Upham N.S."/>
            <person name="Stajich J.E."/>
            <person name="Cuomo C.A."/>
            <person name="Cushion M.T."/>
            <person name="Kovacs J.A."/>
        </authorList>
    </citation>
    <scope>NUCLEOTIDE SEQUENCE</scope>
    <source>
        <strain evidence="10">2A</strain>
    </source>
</reference>
<dbReference type="GO" id="GO:0045047">
    <property type="term" value="P:protein targeting to ER"/>
    <property type="evidence" value="ECO:0007669"/>
    <property type="project" value="TreeGrafter"/>
</dbReference>
<evidence type="ECO:0000256" key="2">
    <source>
        <dbReference type="ARBA" id="ARBA00005245"/>
    </source>
</evidence>
<keyword evidence="11" id="KW-1185">Reference proteome</keyword>
<gene>
    <name evidence="10" type="ORF">MERGE_002662</name>
</gene>
<evidence type="ECO:0000256" key="9">
    <source>
        <dbReference type="SAM" id="Phobius"/>
    </source>
</evidence>
<keyword evidence="7 9" id="KW-0472">Membrane</keyword>
<feature type="transmembrane region" description="Helical" evidence="9">
    <location>
        <begin position="12"/>
        <end position="31"/>
    </location>
</feature>
<evidence type="ECO:0000313" key="11">
    <source>
        <dbReference type="Proteomes" id="UP000663699"/>
    </source>
</evidence>
<dbReference type="PANTHER" id="PTHR13202">
    <property type="entry name" value="MICROSOMAL SIGNAL PEPTIDASE 12 KDA SUBUNIT"/>
    <property type="match status" value="1"/>
</dbReference>
<keyword evidence="6 9" id="KW-1133">Transmembrane helix</keyword>
<sequence>MYGYIDYEGQSVSEVLANIIVVFFSIAAYVIGFLRQNLIITLFIFVLGIVTSLLVIVPPWPIYNTHPIKWAKGRTEKKW</sequence>
<dbReference type="PANTHER" id="PTHR13202:SF0">
    <property type="entry name" value="SIGNAL PEPTIDASE COMPLEX SUBUNIT 1"/>
    <property type="match status" value="1"/>
</dbReference>
<evidence type="ECO:0000256" key="1">
    <source>
        <dbReference type="ARBA" id="ARBA00004477"/>
    </source>
</evidence>